<dbReference type="Proteomes" id="UP000523087">
    <property type="component" value="Unassembled WGS sequence"/>
</dbReference>
<evidence type="ECO:0000256" key="1">
    <source>
        <dbReference type="SAM" id="Phobius"/>
    </source>
</evidence>
<accession>A0A7V9ZA32</accession>
<comment type="caution">
    <text evidence="2">The sequence shown here is derived from an EMBL/GenBank/DDBJ whole genome shotgun (WGS) entry which is preliminary data.</text>
</comment>
<dbReference type="InterPro" id="IPR009006">
    <property type="entry name" value="Ala_racemase/Decarboxylase_C"/>
</dbReference>
<keyword evidence="1" id="KW-0812">Transmembrane</keyword>
<dbReference type="RefSeq" id="WP_181557334.1">
    <property type="nucleotide sequence ID" value="NZ_JACDUT010000015.1"/>
</dbReference>
<keyword evidence="1" id="KW-1133">Transmembrane helix</keyword>
<name>A0A7V9ZA32_9BACL</name>
<keyword evidence="3" id="KW-1185">Reference proteome</keyword>
<protein>
    <submittedName>
        <fullName evidence="2">Diaminopimelate decarboxylase</fullName>
    </submittedName>
</protein>
<reference evidence="2 3" key="1">
    <citation type="submission" date="2020-07" db="EMBL/GenBank/DDBJ databases">
        <title>Genomic Encyclopedia of Type Strains, Phase IV (KMG-IV): sequencing the most valuable type-strain genomes for metagenomic binning, comparative biology and taxonomic classification.</title>
        <authorList>
            <person name="Goeker M."/>
        </authorList>
    </citation>
    <scope>NUCLEOTIDE SEQUENCE [LARGE SCALE GENOMIC DNA]</scope>
    <source>
        <strain evidence="2 3">DSM 15730</strain>
    </source>
</reference>
<sequence length="75" mass="8558">MNKIKSDTLMGVSTLDLLFHYAPTSIFSVAFIFELGRYIVSHDGYYATEVLDIEKNHGRYFVILRGGTHHLRLPA</sequence>
<dbReference type="GO" id="GO:0003824">
    <property type="term" value="F:catalytic activity"/>
    <property type="evidence" value="ECO:0007669"/>
    <property type="project" value="InterPro"/>
</dbReference>
<dbReference type="EMBL" id="JACDUT010000015">
    <property type="protein sequence ID" value="MBA2876661.1"/>
    <property type="molecule type" value="Genomic_DNA"/>
</dbReference>
<dbReference type="SUPFAM" id="SSF50621">
    <property type="entry name" value="Alanine racemase C-terminal domain-like"/>
    <property type="match status" value="1"/>
</dbReference>
<gene>
    <name evidence="2" type="ORF">HNR31_003479</name>
</gene>
<feature type="transmembrane region" description="Helical" evidence="1">
    <location>
        <begin position="20"/>
        <end position="40"/>
    </location>
</feature>
<dbReference type="AlphaFoldDB" id="A0A7V9ZA32"/>
<organism evidence="2 3">
    <name type="scientific">Thermaerobacillus caldiproteolyticus</name>
    <dbReference type="NCBI Taxonomy" id="247480"/>
    <lineage>
        <taxon>Bacteria</taxon>
        <taxon>Bacillati</taxon>
        <taxon>Bacillota</taxon>
        <taxon>Bacilli</taxon>
        <taxon>Bacillales</taxon>
        <taxon>Anoxybacillaceae</taxon>
        <taxon>Thermaerobacillus</taxon>
    </lineage>
</organism>
<evidence type="ECO:0000313" key="3">
    <source>
        <dbReference type="Proteomes" id="UP000523087"/>
    </source>
</evidence>
<proteinExistence type="predicted"/>
<keyword evidence="1" id="KW-0472">Membrane</keyword>
<dbReference type="Gene3D" id="2.40.37.10">
    <property type="entry name" value="Lyase, Ornithine Decarboxylase, Chain A, domain 1"/>
    <property type="match status" value="1"/>
</dbReference>
<evidence type="ECO:0000313" key="2">
    <source>
        <dbReference type="EMBL" id="MBA2876661.1"/>
    </source>
</evidence>